<proteinExistence type="predicted"/>
<evidence type="ECO:0000259" key="2">
    <source>
        <dbReference type="Pfam" id="PF01243"/>
    </source>
</evidence>
<dbReference type="EMBL" id="FAVB01000002">
    <property type="protein sequence ID" value="CUU78960.1"/>
    <property type="molecule type" value="Genomic_DNA"/>
</dbReference>
<gene>
    <name evidence="4" type="ORF">ERS686654_01020</name>
    <name evidence="3" type="ORF">ERS739220_00205</name>
</gene>
<comment type="caution">
    <text evidence="4">The sequence shown here is derived from an EMBL/GenBank/DDBJ whole genome shotgun (WGS) entry which is preliminary data.</text>
</comment>
<dbReference type="SUPFAM" id="SSF50475">
    <property type="entry name" value="FMN-binding split barrel"/>
    <property type="match status" value="1"/>
</dbReference>
<keyword evidence="5" id="KW-1185">Reference proteome</keyword>
<dbReference type="InterPro" id="IPR012349">
    <property type="entry name" value="Split_barrel_FMN-bd"/>
</dbReference>
<sequence length="164" mass="18781">MQNLDSIQNEMDFFINSFKSLFIASFSSHPVASYAPFIKENDSFYICISSVAEHFEAIRSNSDQISIMFLEDESSASTVFARKRASFRVKATFFENEPRDELFDKFQAKFKDEPVLEIIKNMLDFHIVKLDVLEGRFVKGFGKAYGTDGLKVVSHIAKSHIKNI</sequence>
<keyword evidence="1" id="KW-0560">Oxidoreductase</keyword>
<dbReference type="AlphaFoldDB" id="A0A0S4R8Y7"/>
<dbReference type="InterPro" id="IPR052019">
    <property type="entry name" value="F420H2_bilvrd_red/Heme_oxyg"/>
</dbReference>
<evidence type="ECO:0000256" key="1">
    <source>
        <dbReference type="ARBA" id="ARBA00023002"/>
    </source>
</evidence>
<reference evidence="5 6" key="1">
    <citation type="submission" date="2015-11" db="EMBL/GenBank/DDBJ databases">
        <authorList>
            <consortium name="Pathogen Informatics"/>
        </authorList>
    </citation>
    <scope>NUCLEOTIDE SEQUENCE [LARGE SCALE GENOMIC DNA]</scope>
    <source>
        <strain evidence="4 5">006A-0059</strain>
        <strain evidence="3 6">006A-0191</strain>
    </source>
</reference>
<feature type="domain" description="Pyridoxamine 5'-phosphate oxidase N-terminal" evidence="2">
    <location>
        <begin position="8"/>
        <end position="138"/>
    </location>
</feature>
<name>A0A0S4R8Y7_CAMHY</name>
<dbReference type="Proteomes" id="UP000052257">
    <property type="component" value="Unassembled WGS sequence"/>
</dbReference>
<dbReference type="Gene3D" id="2.30.110.10">
    <property type="entry name" value="Electron Transport, Fmn-binding Protein, Chain A"/>
    <property type="match status" value="1"/>
</dbReference>
<evidence type="ECO:0000313" key="5">
    <source>
        <dbReference type="Proteomes" id="UP000052237"/>
    </source>
</evidence>
<evidence type="ECO:0000313" key="6">
    <source>
        <dbReference type="Proteomes" id="UP000052257"/>
    </source>
</evidence>
<accession>A0A0S4R8Y7</accession>
<accession>A0A9W5EY50</accession>
<dbReference type="Proteomes" id="UP000052237">
    <property type="component" value="Unassembled WGS sequence"/>
</dbReference>
<dbReference type="PANTHER" id="PTHR35176:SF6">
    <property type="entry name" value="HEME OXYGENASE HI_0854-RELATED"/>
    <property type="match status" value="1"/>
</dbReference>
<dbReference type="GO" id="GO:0070967">
    <property type="term" value="F:coenzyme F420 binding"/>
    <property type="evidence" value="ECO:0007669"/>
    <property type="project" value="TreeGrafter"/>
</dbReference>
<evidence type="ECO:0000313" key="4">
    <source>
        <dbReference type="EMBL" id="CUU78960.1"/>
    </source>
</evidence>
<dbReference type="GO" id="GO:0016627">
    <property type="term" value="F:oxidoreductase activity, acting on the CH-CH group of donors"/>
    <property type="evidence" value="ECO:0007669"/>
    <property type="project" value="TreeGrafter"/>
</dbReference>
<protein>
    <submittedName>
        <fullName evidence="4">Pyridoxamine 5'-phosphate oxidase family protein</fullName>
    </submittedName>
</protein>
<evidence type="ECO:0000313" key="3">
    <source>
        <dbReference type="EMBL" id="CUU69991.1"/>
    </source>
</evidence>
<dbReference type="RefSeq" id="WP_059426424.1">
    <property type="nucleotide sequence ID" value="NZ_FAUT01000002.1"/>
</dbReference>
<dbReference type="Pfam" id="PF01243">
    <property type="entry name" value="PNPOx_N"/>
    <property type="match status" value="1"/>
</dbReference>
<dbReference type="GO" id="GO:0005829">
    <property type="term" value="C:cytosol"/>
    <property type="evidence" value="ECO:0007669"/>
    <property type="project" value="TreeGrafter"/>
</dbReference>
<dbReference type="InterPro" id="IPR011576">
    <property type="entry name" value="Pyridox_Oxase_N"/>
</dbReference>
<dbReference type="PANTHER" id="PTHR35176">
    <property type="entry name" value="HEME OXYGENASE HI_0854-RELATED"/>
    <property type="match status" value="1"/>
</dbReference>
<dbReference type="PIRSF" id="PIRSF004633">
    <property type="entry name" value="UCP_PLP_oxd"/>
    <property type="match status" value="1"/>
</dbReference>
<dbReference type="EMBL" id="FAUW01000001">
    <property type="protein sequence ID" value="CUU69991.1"/>
    <property type="molecule type" value="Genomic_DNA"/>
</dbReference>
<dbReference type="GeneID" id="29473921"/>
<dbReference type="InterPro" id="IPR014419">
    <property type="entry name" value="HutZ"/>
</dbReference>
<organism evidence="4 5">
    <name type="scientific">Campylobacter hyointestinalis subsp. hyointestinalis</name>
    <dbReference type="NCBI Taxonomy" id="91352"/>
    <lineage>
        <taxon>Bacteria</taxon>
        <taxon>Pseudomonadati</taxon>
        <taxon>Campylobacterota</taxon>
        <taxon>Epsilonproteobacteria</taxon>
        <taxon>Campylobacterales</taxon>
        <taxon>Campylobacteraceae</taxon>
        <taxon>Campylobacter</taxon>
    </lineage>
</organism>